<gene>
    <name evidence="1" type="ORF">CCMP2556_LOCUS9076</name>
</gene>
<evidence type="ECO:0000313" key="2">
    <source>
        <dbReference type="Proteomes" id="UP001642484"/>
    </source>
</evidence>
<sequence>VDWQNNHREETTAHVRSWLSNKSCIFQYNASDSGALMTELHGRMAHLLRNAGLDKTGVVTVALLNWSAPSTQTDAAQEAQAISFCQLVSGSASNLGLLLCPVFHYKKNQMHVLEHTLVKCLASKGVDVDHQASLLFKERKDSRDTRPLQYPLRVVRPLAATAVDDEGEKVSKKNLPGSHWLAAPLLSKGRTEEADQVAATKLKQVEDLNETAVPATTDISGSIQGGRRFEQIGASAAQKLLESVLHVDMPAKVTGVCIVDLTVGVGDTFWAWLERQKAMKLPLLYIGATDSPTACEWLNHVHLDEIVQKVLNGDISLPGLSVKPADPPQEVLASAPDAPQLNLCSMAGGSLTVPDATVKLWSPHDSFGESFQALMKEIVDEFGEPIIAEATTNKVKSDDPGPSPPKKLRVTPPLQLQACDSLPANHLAQSAVSGLKKDMQGKIVLRIALDSTMWVLNNSSSVQTLPPGTILASFGAGIFKHVPRLPEGKAGPADPQTVLFDLVGSQSHVFHNSKMMTLQEVVMSAQKTRSSAEVCYHEVTASPTAEDAAAFSLTRKHDVYYKPNPRATATPEENGNEVKGTGSMAGLIPVSKLSFEERGLCAILWTCKWVTKGLTPVKPHVATVVSVELPPNTAAKLS</sequence>
<protein>
    <recommendedName>
        <fullName evidence="3">Cleavage and polyadenylation specificity factor 100 kDa subunit</fullName>
    </recommendedName>
</protein>
<reference evidence="1 2" key="1">
    <citation type="submission" date="2024-02" db="EMBL/GenBank/DDBJ databases">
        <authorList>
            <person name="Chen Y."/>
            <person name="Shah S."/>
            <person name="Dougan E. K."/>
            <person name="Thang M."/>
            <person name="Chan C."/>
        </authorList>
    </citation>
    <scope>NUCLEOTIDE SEQUENCE [LARGE SCALE GENOMIC DNA]</scope>
</reference>
<proteinExistence type="predicted"/>
<dbReference type="EMBL" id="CAXAMN010004146">
    <property type="protein sequence ID" value="CAK9007992.1"/>
    <property type="molecule type" value="Genomic_DNA"/>
</dbReference>
<organism evidence="1 2">
    <name type="scientific">Durusdinium trenchii</name>
    <dbReference type="NCBI Taxonomy" id="1381693"/>
    <lineage>
        <taxon>Eukaryota</taxon>
        <taxon>Sar</taxon>
        <taxon>Alveolata</taxon>
        <taxon>Dinophyceae</taxon>
        <taxon>Suessiales</taxon>
        <taxon>Symbiodiniaceae</taxon>
        <taxon>Durusdinium</taxon>
    </lineage>
</organism>
<keyword evidence="2" id="KW-1185">Reference proteome</keyword>
<evidence type="ECO:0000313" key="1">
    <source>
        <dbReference type="EMBL" id="CAK9007992.1"/>
    </source>
</evidence>
<accession>A0ABP0J0W9</accession>
<comment type="caution">
    <text evidence="1">The sequence shown here is derived from an EMBL/GenBank/DDBJ whole genome shotgun (WGS) entry which is preliminary data.</text>
</comment>
<evidence type="ECO:0008006" key="3">
    <source>
        <dbReference type="Google" id="ProtNLM"/>
    </source>
</evidence>
<feature type="non-terminal residue" evidence="1">
    <location>
        <position position="1"/>
    </location>
</feature>
<dbReference type="Proteomes" id="UP001642484">
    <property type="component" value="Unassembled WGS sequence"/>
</dbReference>
<name>A0ABP0J0W9_9DINO</name>